<protein>
    <submittedName>
        <fullName evidence="4">GNAT family acetyltransferase</fullName>
        <ecNumber evidence="4">2.3.1.-</ecNumber>
    </submittedName>
</protein>
<proteinExistence type="predicted"/>
<sequence length="190" mass="21405">MIRFATSEDTPRIAELVLVILKDMELSILEKADDQLVLTALEEAMEDPDYRYGYHRGLVNDVDGEVAGIAFGFFASEEETIDESFEKAFSKYGLTDQSLFSEQESFAGEWYLDLLCVDETYRGQGIGSELLTAVQQFAAKSGASVIGLCVDHRNEKAKQLYEKEGFKIVGEQVLSDHPYHHMQKQLPSYV</sequence>
<dbReference type="AlphaFoldDB" id="A0A091C3G1"/>
<dbReference type="Pfam" id="PF00583">
    <property type="entry name" value="Acetyltransf_1"/>
    <property type="match status" value="1"/>
</dbReference>
<dbReference type="InterPro" id="IPR050680">
    <property type="entry name" value="YpeA/RimI_acetyltransf"/>
</dbReference>
<dbReference type="CDD" id="cd04301">
    <property type="entry name" value="NAT_SF"/>
    <property type="match status" value="1"/>
</dbReference>
<comment type="caution">
    <text evidence="4">The sequence shown here is derived from an EMBL/GenBank/DDBJ whole genome shotgun (WGS) entry which is preliminary data.</text>
</comment>
<dbReference type="RefSeq" id="WP_028790534.1">
    <property type="nucleotide sequence ID" value="NZ_JPVT01000096.1"/>
</dbReference>
<dbReference type="Proteomes" id="UP000029381">
    <property type="component" value="Unassembled WGS sequence"/>
</dbReference>
<keyword evidence="5" id="KW-1185">Reference proteome</keyword>
<name>A0A091C3G1_9ENTE</name>
<evidence type="ECO:0000259" key="3">
    <source>
        <dbReference type="PROSITE" id="PS51186"/>
    </source>
</evidence>
<dbReference type="EMBL" id="JPVT01000096">
    <property type="protein sequence ID" value="KFN91439.1"/>
    <property type="molecule type" value="Genomic_DNA"/>
</dbReference>
<dbReference type="PROSITE" id="PS51186">
    <property type="entry name" value="GNAT"/>
    <property type="match status" value="1"/>
</dbReference>
<evidence type="ECO:0000313" key="4">
    <source>
        <dbReference type="EMBL" id="KFN91439.1"/>
    </source>
</evidence>
<gene>
    <name evidence="4" type="ORF">TMU3MR103_1023</name>
</gene>
<dbReference type="InterPro" id="IPR016181">
    <property type="entry name" value="Acyl_CoA_acyltransferase"/>
</dbReference>
<accession>A0A091C3G1</accession>
<organism evidence="4 5">
    <name type="scientific">Tetragenococcus muriaticus 3MR10-3</name>
    <dbReference type="NCBI Taxonomy" id="1302648"/>
    <lineage>
        <taxon>Bacteria</taxon>
        <taxon>Bacillati</taxon>
        <taxon>Bacillota</taxon>
        <taxon>Bacilli</taxon>
        <taxon>Lactobacillales</taxon>
        <taxon>Enterococcaceae</taxon>
        <taxon>Tetragenococcus</taxon>
    </lineage>
</organism>
<evidence type="ECO:0000256" key="2">
    <source>
        <dbReference type="ARBA" id="ARBA00023315"/>
    </source>
</evidence>
<feature type="domain" description="N-acetyltransferase" evidence="3">
    <location>
        <begin position="1"/>
        <end position="187"/>
    </location>
</feature>
<dbReference type="PANTHER" id="PTHR43420:SF52">
    <property type="entry name" value="N-ACETYLTRANSFERASE YODP"/>
    <property type="match status" value="1"/>
</dbReference>
<evidence type="ECO:0000313" key="5">
    <source>
        <dbReference type="Proteomes" id="UP000029381"/>
    </source>
</evidence>
<dbReference type="PANTHER" id="PTHR43420">
    <property type="entry name" value="ACETYLTRANSFERASE"/>
    <property type="match status" value="1"/>
</dbReference>
<dbReference type="EC" id="2.3.1.-" evidence="4"/>
<reference evidence="4 5" key="1">
    <citation type="submission" date="2014-08" db="EMBL/GenBank/DDBJ databases">
        <title>Genome sequence of Tetragenococcus muriaticus.</title>
        <authorList>
            <person name="Chuea-nongthon C."/>
            <person name="Rodtong S."/>
            <person name="Yongsawatdigul J."/>
            <person name="Steele J.L."/>
            <person name="Liu X.-y."/>
            <person name="Speers J."/>
            <person name="Glasner J.D."/>
            <person name="Neeno-Eckwall E.C."/>
        </authorList>
    </citation>
    <scope>NUCLEOTIDE SEQUENCE [LARGE SCALE GENOMIC DNA]</scope>
    <source>
        <strain evidence="4 5">3MR10-3</strain>
    </source>
</reference>
<keyword evidence="2 4" id="KW-0012">Acyltransferase</keyword>
<keyword evidence="1 4" id="KW-0808">Transferase</keyword>
<dbReference type="SUPFAM" id="SSF55729">
    <property type="entry name" value="Acyl-CoA N-acyltransferases (Nat)"/>
    <property type="match status" value="1"/>
</dbReference>
<dbReference type="InterPro" id="IPR000182">
    <property type="entry name" value="GNAT_dom"/>
</dbReference>
<dbReference type="GO" id="GO:0016747">
    <property type="term" value="F:acyltransferase activity, transferring groups other than amino-acyl groups"/>
    <property type="evidence" value="ECO:0007669"/>
    <property type="project" value="InterPro"/>
</dbReference>
<dbReference type="PATRIC" id="fig|1302648.3.peg.993"/>
<evidence type="ECO:0000256" key="1">
    <source>
        <dbReference type="ARBA" id="ARBA00022679"/>
    </source>
</evidence>
<dbReference type="Gene3D" id="3.40.630.30">
    <property type="match status" value="1"/>
</dbReference>